<evidence type="ECO:0000313" key="4">
    <source>
        <dbReference type="Proteomes" id="UP001187192"/>
    </source>
</evidence>
<dbReference type="Gramene" id="FCD_00019078-RA">
    <property type="protein sequence ID" value="FCD_00019078-RA:cds"/>
    <property type="gene ID" value="FCD_00019078"/>
</dbReference>
<protein>
    <submittedName>
        <fullName evidence="3">Uncharacterized protein</fullName>
    </submittedName>
</protein>
<evidence type="ECO:0000256" key="2">
    <source>
        <dbReference type="SAM" id="SignalP"/>
    </source>
</evidence>
<dbReference type="AlphaFoldDB" id="A0AA88A4P7"/>
<sequence length="59" mass="6368">MGVPSAIRFMLLIAILIVAHIFSVQHSFVHADPMARRLGREVAHPPPPPKAAPTRGPGH</sequence>
<feature type="region of interest" description="Disordered" evidence="1">
    <location>
        <begin position="39"/>
        <end position="59"/>
    </location>
</feature>
<gene>
    <name evidence="3" type="ORF">TIFTF001_015555</name>
</gene>
<organism evidence="3 4">
    <name type="scientific">Ficus carica</name>
    <name type="common">Common fig</name>
    <dbReference type="NCBI Taxonomy" id="3494"/>
    <lineage>
        <taxon>Eukaryota</taxon>
        <taxon>Viridiplantae</taxon>
        <taxon>Streptophyta</taxon>
        <taxon>Embryophyta</taxon>
        <taxon>Tracheophyta</taxon>
        <taxon>Spermatophyta</taxon>
        <taxon>Magnoliopsida</taxon>
        <taxon>eudicotyledons</taxon>
        <taxon>Gunneridae</taxon>
        <taxon>Pentapetalae</taxon>
        <taxon>rosids</taxon>
        <taxon>fabids</taxon>
        <taxon>Rosales</taxon>
        <taxon>Moraceae</taxon>
        <taxon>Ficeae</taxon>
        <taxon>Ficus</taxon>
    </lineage>
</organism>
<keyword evidence="4" id="KW-1185">Reference proteome</keyword>
<feature type="chain" id="PRO_5041638980" evidence="2">
    <location>
        <begin position="32"/>
        <end position="59"/>
    </location>
</feature>
<accession>A0AA88A4P7</accession>
<reference evidence="3" key="1">
    <citation type="submission" date="2023-07" db="EMBL/GenBank/DDBJ databases">
        <title>draft genome sequence of fig (Ficus carica).</title>
        <authorList>
            <person name="Takahashi T."/>
            <person name="Nishimura K."/>
        </authorList>
    </citation>
    <scope>NUCLEOTIDE SEQUENCE</scope>
</reference>
<dbReference type="Proteomes" id="UP001187192">
    <property type="component" value="Unassembled WGS sequence"/>
</dbReference>
<feature type="signal peptide" evidence="2">
    <location>
        <begin position="1"/>
        <end position="31"/>
    </location>
</feature>
<evidence type="ECO:0000256" key="1">
    <source>
        <dbReference type="SAM" id="MobiDB-lite"/>
    </source>
</evidence>
<dbReference type="EMBL" id="BTGU01000022">
    <property type="protein sequence ID" value="GMN46367.1"/>
    <property type="molecule type" value="Genomic_DNA"/>
</dbReference>
<keyword evidence="2" id="KW-0732">Signal</keyword>
<comment type="caution">
    <text evidence="3">The sequence shown here is derived from an EMBL/GenBank/DDBJ whole genome shotgun (WGS) entry which is preliminary data.</text>
</comment>
<name>A0AA88A4P7_FICCA</name>
<evidence type="ECO:0000313" key="3">
    <source>
        <dbReference type="EMBL" id="GMN46367.1"/>
    </source>
</evidence>
<proteinExistence type="predicted"/>